<dbReference type="InterPro" id="IPR017871">
    <property type="entry name" value="ABC_transporter-like_CS"/>
</dbReference>
<comment type="similarity">
    <text evidence="1">Belongs to the ABC transporter superfamily.</text>
</comment>
<comment type="catalytic activity">
    <reaction evidence="5">
        <text>ATP + H2O = ADP + phosphate + H(+)</text>
        <dbReference type="Rhea" id="RHEA:13065"/>
        <dbReference type="ChEBI" id="CHEBI:15377"/>
        <dbReference type="ChEBI" id="CHEBI:15378"/>
        <dbReference type="ChEBI" id="CHEBI:30616"/>
        <dbReference type="ChEBI" id="CHEBI:43474"/>
        <dbReference type="ChEBI" id="CHEBI:456216"/>
    </reaction>
</comment>
<dbReference type="PROSITE" id="PS00211">
    <property type="entry name" value="ABC_TRANSPORTER_1"/>
    <property type="match status" value="1"/>
</dbReference>
<dbReference type="SUPFAM" id="SSF52540">
    <property type="entry name" value="P-loop containing nucleoside triphosphate hydrolases"/>
    <property type="match status" value="1"/>
</dbReference>
<dbReference type="GO" id="GO:0022857">
    <property type="term" value="F:transmembrane transporter activity"/>
    <property type="evidence" value="ECO:0007669"/>
    <property type="project" value="TreeGrafter"/>
</dbReference>
<keyword evidence="9" id="KW-1185">Reference proteome</keyword>
<protein>
    <submittedName>
        <fullName evidence="8">Cell division ATP-binding protein FtsE</fullName>
    </submittedName>
</protein>
<comment type="function">
    <text evidence="6">Part of the ABC transporter FtsEX involved in cellular division. Has ATPase activity. Essential for cell division and viability.</text>
</comment>
<keyword evidence="2" id="KW-0813">Transport</keyword>
<keyword evidence="8" id="KW-0131">Cell cycle</keyword>
<dbReference type="Proteomes" id="UP000324497">
    <property type="component" value="Chromosome"/>
</dbReference>
<dbReference type="Gene3D" id="3.40.50.300">
    <property type="entry name" value="P-loop containing nucleotide triphosphate hydrolases"/>
    <property type="match status" value="1"/>
</dbReference>
<dbReference type="PANTHER" id="PTHR24220">
    <property type="entry name" value="IMPORT ATP-BINDING PROTEIN"/>
    <property type="match status" value="1"/>
</dbReference>
<keyword evidence="4 8" id="KW-0067">ATP-binding</keyword>
<evidence type="ECO:0000259" key="7">
    <source>
        <dbReference type="PROSITE" id="PS50893"/>
    </source>
</evidence>
<dbReference type="RefSeq" id="WP_148127233.1">
    <property type="nucleotide sequence ID" value="NZ_CP018180.1"/>
</dbReference>
<evidence type="ECO:0000313" key="8">
    <source>
        <dbReference type="EMBL" id="AUJ33035.1"/>
    </source>
</evidence>
<accession>A0A3Q8CD35</accession>
<reference evidence="8 9" key="1">
    <citation type="submission" date="2016-11" db="EMBL/GenBank/DDBJ databases">
        <title>Interaction between Lactobacillus species and yeast in water kefir.</title>
        <authorList>
            <person name="Behr J."/>
            <person name="Xu D."/>
            <person name="Vogel R.F."/>
        </authorList>
    </citation>
    <scope>NUCLEOTIDE SEQUENCE [LARGE SCALE GENOMIC DNA]</scope>
    <source>
        <strain evidence="8 9">TMW 1.1827</strain>
    </source>
</reference>
<evidence type="ECO:0000313" key="9">
    <source>
        <dbReference type="Proteomes" id="UP000324497"/>
    </source>
</evidence>
<dbReference type="PROSITE" id="PS50893">
    <property type="entry name" value="ABC_TRANSPORTER_2"/>
    <property type="match status" value="1"/>
</dbReference>
<dbReference type="Pfam" id="PF00005">
    <property type="entry name" value="ABC_tran"/>
    <property type="match status" value="1"/>
</dbReference>
<proteinExistence type="inferred from homology"/>
<dbReference type="InterPro" id="IPR015854">
    <property type="entry name" value="ABC_transpr_LolD-like"/>
</dbReference>
<dbReference type="GO" id="GO:0016887">
    <property type="term" value="F:ATP hydrolysis activity"/>
    <property type="evidence" value="ECO:0007669"/>
    <property type="project" value="InterPro"/>
</dbReference>
<dbReference type="KEGG" id="lng:BSQ50_11055"/>
<dbReference type="InterPro" id="IPR027417">
    <property type="entry name" value="P-loop_NTPase"/>
</dbReference>
<evidence type="ECO:0000256" key="4">
    <source>
        <dbReference type="ARBA" id="ARBA00022840"/>
    </source>
</evidence>
<dbReference type="InterPro" id="IPR003593">
    <property type="entry name" value="AAA+_ATPase"/>
</dbReference>
<evidence type="ECO:0000256" key="1">
    <source>
        <dbReference type="ARBA" id="ARBA00005417"/>
    </source>
</evidence>
<dbReference type="GO" id="GO:0005524">
    <property type="term" value="F:ATP binding"/>
    <property type="evidence" value="ECO:0007669"/>
    <property type="project" value="UniProtKB-KW"/>
</dbReference>
<organism evidence="8 9">
    <name type="scientific">Liquorilactobacillus nagelii</name>
    <dbReference type="NCBI Taxonomy" id="82688"/>
    <lineage>
        <taxon>Bacteria</taxon>
        <taxon>Bacillati</taxon>
        <taxon>Bacillota</taxon>
        <taxon>Bacilli</taxon>
        <taxon>Lactobacillales</taxon>
        <taxon>Lactobacillaceae</taxon>
        <taxon>Liquorilactobacillus</taxon>
    </lineage>
</organism>
<sequence>MIKFEHVSKLYDGKIQALEDISLQINQGEFVYIVGPSGAGKTTLLKLMDKQEQLTSGSLQMGSMLVERIRPSQTYILRRQIGIVLQQDLFIPYLNVDENIIYSLAASGVSDLQQQRKKMQAVLTTVGMSAYQNRRPAELSVGQRKKVAIARALINQPSVILADEPTANLDARSAIEIMKLFFKFNLNGTTVIIATHDSTIVNSLRHRVIELQKGKMIRDENNGKYSTRSDPKDIYVW</sequence>
<gene>
    <name evidence="8" type="ORF">BSQ50_11055</name>
</gene>
<evidence type="ECO:0000256" key="6">
    <source>
        <dbReference type="ARBA" id="ARBA00055994"/>
    </source>
</evidence>
<dbReference type="PANTHER" id="PTHR24220:SF470">
    <property type="entry name" value="CELL DIVISION ATP-BINDING PROTEIN FTSE"/>
    <property type="match status" value="1"/>
</dbReference>
<dbReference type="SMART" id="SM00382">
    <property type="entry name" value="AAA"/>
    <property type="match status" value="1"/>
</dbReference>
<dbReference type="AlphaFoldDB" id="A0A3Q8CD35"/>
<keyword evidence="8" id="KW-0132">Cell division</keyword>
<name>A0A3Q8CD35_9LACO</name>
<feature type="domain" description="ABC transporter" evidence="7">
    <location>
        <begin position="2"/>
        <end position="236"/>
    </location>
</feature>
<dbReference type="InterPro" id="IPR003439">
    <property type="entry name" value="ABC_transporter-like_ATP-bd"/>
</dbReference>
<evidence type="ECO:0000256" key="3">
    <source>
        <dbReference type="ARBA" id="ARBA00022741"/>
    </source>
</evidence>
<evidence type="ECO:0000256" key="5">
    <source>
        <dbReference type="ARBA" id="ARBA00049360"/>
    </source>
</evidence>
<dbReference type="FunFam" id="3.40.50.300:FF:000056">
    <property type="entry name" value="Cell division ATP-binding protein FtsE"/>
    <property type="match status" value="1"/>
</dbReference>
<dbReference type="GO" id="GO:0005886">
    <property type="term" value="C:plasma membrane"/>
    <property type="evidence" value="ECO:0007669"/>
    <property type="project" value="TreeGrafter"/>
</dbReference>
<dbReference type="GO" id="GO:0051301">
    <property type="term" value="P:cell division"/>
    <property type="evidence" value="ECO:0007669"/>
    <property type="project" value="UniProtKB-KW"/>
</dbReference>
<evidence type="ECO:0000256" key="2">
    <source>
        <dbReference type="ARBA" id="ARBA00022448"/>
    </source>
</evidence>
<dbReference type="EMBL" id="CP018180">
    <property type="protein sequence ID" value="AUJ33035.1"/>
    <property type="molecule type" value="Genomic_DNA"/>
</dbReference>
<keyword evidence="3" id="KW-0547">Nucleotide-binding</keyword>